<dbReference type="PANTHER" id="PTHR40788:SF1">
    <property type="entry name" value="IPA PROTEIN"/>
    <property type="match status" value="1"/>
</dbReference>
<dbReference type="Proteomes" id="UP000246702">
    <property type="component" value="Unassembled WGS sequence"/>
</dbReference>
<name>A0A317W7T7_9EURO</name>
<gene>
    <name evidence="1" type="ORF">BO94DRAFT_470188</name>
</gene>
<dbReference type="AlphaFoldDB" id="A0A317W7T7"/>
<dbReference type="OrthoDB" id="2922289at2759"/>
<evidence type="ECO:0000313" key="1">
    <source>
        <dbReference type="EMBL" id="PWY81741.1"/>
    </source>
</evidence>
<keyword evidence="2" id="KW-1185">Reference proteome</keyword>
<comment type="caution">
    <text evidence="1">The sequence shown here is derived from an EMBL/GenBank/DDBJ whole genome shotgun (WGS) entry which is preliminary data.</text>
</comment>
<evidence type="ECO:0008006" key="3">
    <source>
        <dbReference type="Google" id="ProtNLM"/>
    </source>
</evidence>
<organism evidence="1 2">
    <name type="scientific">Aspergillus sclerotioniger CBS 115572</name>
    <dbReference type="NCBI Taxonomy" id="1450535"/>
    <lineage>
        <taxon>Eukaryota</taxon>
        <taxon>Fungi</taxon>
        <taxon>Dikarya</taxon>
        <taxon>Ascomycota</taxon>
        <taxon>Pezizomycotina</taxon>
        <taxon>Eurotiomycetes</taxon>
        <taxon>Eurotiomycetidae</taxon>
        <taxon>Eurotiales</taxon>
        <taxon>Aspergillaceae</taxon>
        <taxon>Aspergillus</taxon>
        <taxon>Aspergillus subgen. Circumdati</taxon>
    </lineage>
</organism>
<dbReference type="PANTHER" id="PTHR40788">
    <property type="entry name" value="CLR5 DOMAIN-CONTAINING PROTEIN-RELATED"/>
    <property type="match status" value="1"/>
</dbReference>
<reference evidence="1 2" key="1">
    <citation type="submission" date="2016-12" db="EMBL/GenBank/DDBJ databases">
        <title>The genomes of Aspergillus section Nigri reveals drivers in fungal speciation.</title>
        <authorList>
            <consortium name="DOE Joint Genome Institute"/>
            <person name="Vesth T.C."/>
            <person name="Nybo J."/>
            <person name="Theobald S."/>
            <person name="Brandl J."/>
            <person name="Frisvad J.C."/>
            <person name="Nielsen K.F."/>
            <person name="Lyhne E.K."/>
            <person name="Kogle M.E."/>
            <person name="Kuo A."/>
            <person name="Riley R."/>
            <person name="Clum A."/>
            <person name="Nolan M."/>
            <person name="Lipzen A."/>
            <person name="Salamov A."/>
            <person name="Henrissat B."/>
            <person name="Wiebenga A."/>
            <person name="De Vries R.P."/>
            <person name="Grigoriev I.V."/>
            <person name="Mortensen U.H."/>
            <person name="Andersen M.R."/>
            <person name="Baker S.E."/>
        </authorList>
    </citation>
    <scope>NUCLEOTIDE SEQUENCE [LARGE SCALE GENOMIC DNA]</scope>
    <source>
        <strain evidence="1 2">CBS 115572</strain>
    </source>
</reference>
<dbReference type="RefSeq" id="XP_025465809.1">
    <property type="nucleotide sequence ID" value="XM_025608320.1"/>
</dbReference>
<sequence>MTEKQDISKLVKTFHSDLKQKYDRQGTKVEKIWRTFGKAKREKILRAGAVSGRVLECPTDRGLGELYKLIPEWNLFDITEPGSDYLLDHLHYRATTSLTDQYDQGIDRAPGDADFIETSMRVHNLRCKPTLQHSVTLFASEDDYGKSYSVSNCAEYEEVMTDMSALCFLRALNIIVDDILDEGSTVDRKVQSENTVLHALSSLTLELKPEKLSLQELTARAADRKSALEDYHHLCCSEPEFLAHVVNVWYSSRPELVHDEKGRIIPPDAGKYIGMAMFQAMHSYLVGITIWDFICRLLRALIDKPEEPAYRSLVLQELANVVSLEYKRVQSQLKRYFQAFSGWGYFKRISGVYDDGVPRVSPKTKPDLLSSLEPHLHYMHRLCHPETNPSKAVDWIKKMDDLHRTDRTERAKMTKQEFDAFGDLAITTSFVQTLSASLPIPSARQKNAPTYTGKLKDSFTTIDLLKKDLDISSYVVPIESLLESEKSQAALNALNRSFFGEESSSDISLLYLPLARCAIFKLQNQYRKQQPGPDSDPLLRTPKCLGPITPMSAWREKVPILTADDTIPEVPEDIFKVKLSTYNVFWTLLSKAGARGSITWAAFEAAMVDMGFSVVPGFGSVYTFVPLKGCSQKRVITLHRPHTQKIEGHCLLIIARRLGWRYGWVEASFEVA</sequence>
<dbReference type="EMBL" id="MSFK01000020">
    <property type="protein sequence ID" value="PWY81741.1"/>
    <property type="molecule type" value="Genomic_DNA"/>
</dbReference>
<evidence type="ECO:0000313" key="2">
    <source>
        <dbReference type="Proteomes" id="UP000246702"/>
    </source>
</evidence>
<protein>
    <recommendedName>
        <fullName evidence="3">Ipa protein</fullName>
    </recommendedName>
</protein>
<dbReference type="GeneID" id="37110463"/>
<dbReference type="STRING" id="1450535.A0A317W7T7"/>
<accession>A0A317W7T7</accession>
<proteinExistence type="predicted"/>